<evidence type="ECO:0000256" key="1">
    <source>
        <dbReference type="SAM" id="MobiDB-lite"/>
    </source>
</evidence>
<evidence type="ECO:0000313" key="2">
    <source>
        <dbReference type="EMBL" id="QRD00038.1"/>
    </source>
</evidence>
<protein>
    <submittedName>
        <fullName evidence="2">Uncharacterized protein</fullName>
    </submittedName>
</protein>
<feature type="compositionally biased region" description="Basic and acidic residues" evidence="1">
    <location>
        <begin position="22"/>
        <end position="34"/>
    </location>
</feature>
<organism evidence="2 3">
    <name type="scientific">Phaeosphaeria nodorum (strain SN15 / ATCC MYA-4574 / FGSC 10173)</name>
    <name type="common">Glume blotch fungus</name>
    <name type="synonym">Parastagonospora nodorum</name>
    <dbReference type="NCBI Taxonomy" id="321614"/>
    <lineage>
        <taxon>Eukaryota</taxon>
        <taxon>Fungi</taxon>
        <taxon>Dikarya</taxon>
        <taxon>Ascomycota</taxon>
        <taxon>Pezizomycotina</taxon>
        <taxon>Dothideomycetes</taxon>
        <taxon>Pleosporomycetidae</taxon>
        <taxon>Pleosporales</taxon>
        <taxon>Pleosporineae</taxon>
        <taxon>Phaeosphaeriaceae</taxon>
        <taxon>Parastagonospora</taxon>
    </lineage>
</organism>
<dbReference type="EMBL" id="CP069032">
    <property type="protein sequence ID" value="QRD00038.1"/>
    <property type="molecule type" value="Genomic_DNA"/>
</dbReference>
<accession>A0A7U2F789</accession>
<dbReference type="VEuPathDB" id="FungiDB:JI435_069520"/>
<feature type="region of interest" description="Disordered" evidence="1">
    <location>
        <begin position="528"/>
        <end position="566"/>
    </location>
</feature>
<name>A0A7U2F789_PHANO</name>
<dbReference type="OrthoDB" id="10254945at2759"/>
<sequence length="618" mass="70436">MDPSRYRQAYAAMLHTTQLIEERLNQDSESKEENAGQEVIPKAAFQEQDPDGMDWEPTESKTPPVECGPPKPLSEKMRQFLPGAGEGDLRAEDRGENAVLLHKLKEGVIVDACIDKLVRDLPDVMSHDDVLSFTPSTIEVPKDFGLQLSISINHHLAQVADRKALEKYRRLLGHRKDASKRKQIRLGFDPVELIKKQAVTFSETIQDPVCTLDNEIHNIFRVDNWHGCSDAIYEVLKPALRLATQFMTSRATAHFWQTLVFGKREACEDTSKLYGQPCFRIRETVTWAEERQETFKNFLENQIDTVHFYFHHDPLPPETAYASMGLVKDYKNGLMRKLNEKCHTSRICLHSDFYTTAKKLSLLQYPEPAMVLRFNFFLAICLAHEISHFCEVSGPHHDHPLLSEPEVFFGDNMWTESGIAFELKVFGGRIHPLSSRIDCSFGLACLDYPLKELYDKDDNILYALPMDYILKLQQKATWEQDFSGCGTDVFFVPRTGGRSYEINGTNLMIWEDESDADISDHVDGQDTEWQRMDDGSIAKNPNSGNRRPQRQHAAHRWGPYNHKRKNTGEAESIVAKAEVENVDEVVKTAAGEQKQPVQAEAVELAEEIKVAVPDQDML</sequence>
<dbReference type="AlphaFoldDB" id="A0A7U2F789"/>
<keyword evidence="3" id="KW-1185">Reference proteome</keyword>
<reference evidence="3" key="1">
    <citation type="journal article" date="2021" name="BMC Genomics">
        <title>Chromosome-level genome assembly and manually-curated proteome of model necrotroph Parastagonospora nodorum Sn15 reveals a genome-wide trove of candidate effector homologs, and redundancy of virulence-related functions within an accessory chromosome.</title>
        <authorList>
            <person name="Bertazzoni S."/>
            <person name="Jones D.A.B."/>
            <person name="Phan H.T."/>
            <person name="Tan K.-C."/>
            <person name="Hane J.K."/>
        </authorList>
    </citation>
    <scope>NUCLEOTIDE SEQUENCE [LARGE SCALE GENOMIC DNA]</scope>
    <source>
        <strain evidence="3">SN15 / ATCC MYA-4574 / FGSC 10173)</strain>
    </source>
</reference>
<feature type="region of interest" description="Disordered" evidence="1">
    <location>
        <begin position="22"/>
        <end position="71"/>
    </location>
</feature>
<proteinExistence type="predicted"/>
<feature type="compositionally biased region" description="Acidic residues" evidence="1">
    <location>
        <begin position="48"/>
        <end position="57"/>
    </location>
</feature>
<dbReference type="Proteomes" id="UP000663193">
    <property type="component" value="Chromosome 10"/>
</dbReference>
<feature type="compositionally biased region" description="Basic residues" evidence="1">
    <location>
        <begin position="547"/>
        <end position="565"/>
    </location>
</feature>
<gene>
    <name evidence="2" type="ORF">JI435_069520</name>
</gene>
<dbReference type="OMA" id="PFRYRKA"/>
<evidence type="ECO:0000313" key="3">
    <source>
        <dbReference type="Proteomes" id="UP000663193"/>
    </source>
</evidence>